<gene>
    <name evidence="1" type="ORF">BV898_18530</name>
</gene>
<sequence length="177" mass="20111">MGGSTLPYGWVNPALWANLISRIDRQSFQQTVHLTDKLSTTRTDCSRFGRAVHCEHGPSIVLTVRPLFRQTVNLPDEPSTVGTNRLPFDLTVHQSDRLFTIRRVNIPAESGASAGNVDGPHRMKEWKLTTQQEFCSGKQVFEYTKPTKDFPSKIVYMKSPAESSFIHMPWKLQRHDA</sequence>
<reference evidence="2" key="1">
    <citation type="submission" date="2017-01" db="EMBL/GenBank/DDBJ databases">
        <title>Comparative genomics of anhydrobiosis in the tardigrade Hypsibius dujardini.</title>
        <authorList>
            <person name="Yoshida Y."/>
            <person name="Koutsovoulos G."/>
            <person name="Laetsch D."/>
            <person name="Stevens L."/>
            <person name="Kumar S."/>
            <person name="Horikawa D."/>
            <person name="Ishino K."/>
            <person name="Komine S."/>
            <person name="Tomita M."/>
            <person name="Blaxter M."/>
            <person name="Arakawa K."/>
        </authorList>
    </citation>
    <scope>NUCLEOTIDE SEQUENCE [LARGE SCALE GENOMIC DNA]</scope>
    <source>
        <strain evidence="2">Z151</strain>
    </source>
</reference>
<evidence type="ECO:0000313" key="2">
    <source>
        <dbReference type="Proteomes" id="UP000192578"/>
    </source>
</evidence>
<comment type="caution">
    <text evidence="1">The sequence shown here is derived from an EMBL/GenBank/DDBJ whole genome shotgun (WGS) entry which is preliminary data.</text>
</comment>
<protein>
    <submittedName>
        <fullName evidence="1">Uncharacterized protein</fullName>
    </submittedName>
</protein>
<organism evidence="1 2">
    <name type="scientific">Hypsibius exemplaris</name>
    <name type="common">Freshwater tardigrade</name>
    <dbReference type="NCBI Taxonomy" id="2072580"/>
    <lineage>
        <taxon>Eukaryota</taxon>
        <taxon>Metazoa</taxon>
        <taxon>Ecdysozoa</taxon>
        <taxon>Tardigrada</taxon>
        <taxon>Eutardigrada</taxon>
        <taxon>Parachela</taxon>
        <taxon>Hypsibioidea</taxon>
        <taxon>Hypsibiidae</taxon>
        <taxon>Hypsibius</taxon>
    </lineage>
</organism>
<dbReference type="EMBL" id="MTYJ01000372">
    <property type="protein sequence ID" value="OWA54113.1"/>
    <property type="molecule type" value="Genomic_DNA"/>
</dbReference>
<proteinExistence type="predicted"/>
<accession>A0A9X6NK57</accession>
<evidence type="ECO:0000313" key="1">
    <source>
        <dbReference type="EMBL" id="OWA54113.1"/>
    </source>
</evidence>
<dbReference type="AlphaFoldDB" id="A0A9X6NK57"/>
<dbReference type="Proteomes" id="UP000192578">
    <property type="component" value="Unassembled WGS sequence"/>
</dbReference>
<name>A0A9X6NK57_HYPEX</name>
<keyword evidence="2" id="KW-1185">Reference proteome</keyword>